<sequence length="198" mass="22259">MEKRCARGNGFVQFSGTIILSKMKEQGIGSIIELSSRSGIDQPTLSSLVSGILSFKTKKGVWRKAVTSLSAFFECLPGEFLGIKKKSRARDFHNVRAETCFAHERSDVLLSHAEEIFHPERAVFRSELARRMDDMLAGLTEKEKRAICTCFGFDGKGERTLVEASRELKISRARVDQLKKCAIGKLQRNNKLRLLYTG</sequence>
<dbReference type="Gene3D" id="1.10.10.10">
    <property type="entry name" value="Winged helix-like DNA-binding domain superfamily/Winged helix DNA-binding domain"/>
    <property type="match status" value="1"/>
</dbReference>
<dbReference type="Proteomes" id="UP000034595">
    <property type="component" value="Unassembled WGS sequence"/>
</dbReference>
<proteinExistence type="predicted"/>
<protein>
    <submittedName>
        <fullName evidence="2">RNA polymerase sigma factor</fullName>
    </submittedName>
</protein>
<evidence type="ECO:0000259" key="1">
    <source>
        <dbReference type="Pfam" id="PF04545"/>
    </source>
</evidence>
<comment type="caution">
    <text evidence="2">The sequence shown here is derived from an EMBL/GenBank/DDBJ whole genome shotgun (WGS) entry which is preliminary data.</text>
</comment>
<evidence type="ECO:0000313" key="3">
    <source>
        <dbReference type="Proteomes" id="UP000034595"/>
    </source>
</evidence>
<feature type="domain" description="RNA polymerase sigma-70 region 4" evidence="1">
    <location>
        <begin position="136"/>
        <end position="187"/>
    </location>
</feature>
<dbReference type="Pfam" id="PF04545">
    <property type="entry name" value="Sigma70_r4"/>
    <property type="match status" value="1"/>
</dbReference>
<organism evidence="2 3">
    <name type="scientific">Candidatus Azambacteria bacterium GW2011_GWA1_44_9</name>
    <dbReference type="NCBI Taxonomy" id="1618610"/>
    <lineage>
        <taxon>Bacteria</taxon>
        <taxon>Candidatus Azamiibacteriota</taxon>
    </lineage>
</organism>
<dbReference type="InterPro" id="IPR013324">
    <property type="entry name" value="RNA_pol_sigma_r3/r4-like"/>
</dbReference>
<evidence type="ECO:0000313" key="2">
    <source>
        <dbReference type="EMBL" id="KKT82255.1"/>
    </source>
</evidence>
<dbReference type="GO" id="GO:0006352">
    <property type="term" value="P:DNA-templated transcription initiation"/>
    <property type="evidence" value="ECO:0007669"/>
    <property type="project" value="InterPro"/>
</dbReference>
<gene>
    <name evidence="2" type="ORF">UW78_C0001G0038</name>
</gene>
<dbReference type="InterPro" id="IPR007630">
    <property type="entry name" value="RNA_pol_sigma70_r4"/>
</dbReference>
<name>A0A0G1KFH2_9BACT</name>
<dbReference type="EMBL" id="LCJQ01000001">
    <property type="protein sequence ID" value="KKT82255.1"/>
    <property type="molecule type" value="Genomic_DNA"/>
</dbReference>
<dbReference type="SUPFAM" id="SSF88659">
    <property type="entry name" value="Sigma3 and sigma4 domains of RNA polymerase sigma factors"/>
    <property type="match status" value="1"/>
</dbReference>
<dbReference type="AlphaFoldDB" id="A0A0G1KFH2"/>
<dbReference type="GO" id="GO:0003700">
    <property type="term" value="F:DNA-binding transcription factor activity"/>
    <property type="evidence" value="ECO:0007669"/>
    <property type="project" value="InterPro"/>
</dbReference>
<accession>A0A0G1KFH2</accession>
<reference evidence="2 3" key="1">
    <citation type="journal article" date="2015" name="Nature">
        <title>rRNA introns, odd ribosomes, and small enigmatic genomes across a large radiation of phyla.</title>
        <authorList>
            <person name="Brown C.T."/>
            <person name="Hug L.A."/>
            <person name="Thomas B.C."/>
            <person name="Sharon I."/>
            <person name="Castelle C.J."/>
            <person name="Singh A."/>
            <person name="Wilkins M.J."/>
            <person name="Williams K.H."/>
            <person name="Banfield J.F."/>
        </authorList>
    </citation>
    <scope>NUCLEOTIDE SEQUENCE [LARGE SCALE GENOMIC DNA]</scope>
</reference>
<dbReference type="InterPro" id="IPR036388">
    <property type="entry name" value="WH-like_DNA-bd_sf"/>
</dbReference>